<keyword evidence="4" id="KW-0343">GTPase activation</keyword>
<dbReference type="AlphaFoldDB" id="A0A8S1EHL1"/>
<organism evidence="7 8">
    <name type="scientific">Caenorhabditis bovis</name>
    <dbReference type="NCBI Taxonomy" id="2654633"/>
    <lineage>
        <taxon>Eukaryota</taxon>
        <taxon>Metazoa</taxon>
        <taxon>Ecdysozoa</taxon>
        <taxon>Nematoda</taxon>
        <taxon>Chromadorea</taxon>
        <taxon>Rhabditida</taxon>
        <taxon>Rhabditina</taxon>
        <taxon>Rhabditomorpha</taxon>
        <taxon>Rhabditoidea</taxon>
        <taxon>Rhabditidae</taxon>
        <taxon>Peloderinae</taxon>
        <taxon>Caenorhabditis</taxon>
    </lineage>
</organism>
<keyword evidence="8" id="KW-1185">Reference proteome</keyword>
<comment type="similarity">
    <text evidence="2">Belongs to the Rab3-GAP catalytic subunit family.</text>
</comment>
<comment type="subcellular location">
    <subcellularLocation>
        <location evidence="1">Cytoplasm</location>
    </subcellularLocation>
</comment>
<evidence type="ECO:0000259" key="6">
    <source>
        <dbReference type="Pfam" id="PF13890"/>
    </source>
</evidence>
<evidence type="ECO:0000256" key="5">
    <source>
        <dbReference type="ARBA" id="ARBA00022490"/>
    </source>
</evidence>
<proteinExistence type="inferred from homology"/>
<protein>
    <recommendedName>
        <fullName evidence="3">Rab3 GTPase-activating protein catalytic subunit</fullName>
    </recommendedName>
</protein>
<evidence type="ECO:0000256" key="3">
    <source>
        <dbReference type="ARBA" id="ARBA00015817"/>
    </source>
</evidence>
<keyword evidence="5" id="KW-0963">Cytoplasm</keyword>
<dbReference type="EMBL" id="CADEPM010000002">
    <property type="protein sequence ID" value="CAB3399243.1"/>
    <property type="molecule type" value="Genomic_DNA"/>
</dbReference>
<dbReference type="GO" id="GO:0005737">
    <property type="term" value="C:cytoplasm"/>
    <property type="evidence" value="ECO:0007669"/>
    <property type="project" value="UniProtKB-SubCell"/>
</dbReference>
<sequence>MADDDDGVFEINDFTIITPLEELTAGIESLIQSWNLVGHRTVYPNGYTYEIEISRTHILKFGENRLKVDHMVPRPKTGFTTEYLEEEKSLAENYGPIFAAQVDVANFQQAFELEGDFAIEFGFREYLFIYPVESKDINTEDQCTTILGAIKTAIHSIRCELPFIVRVQSPERNIAMGYATDGNISFQLMSFSLNSLSKRHTVLAGLTEMFRNKAAMKSKHEEVRIASRFHYFFPMKYQDWERIPNVNSFSVTPFGPKKTLPIDGFNIVTTWKIFREDVYVETLSHCDFEIRFATRWAVSLILVDENYARGLMDYVLSLYMCKAGTPFTDMCVKEALGKYYNIQVVTNALDKMSFVNPSDVRIGSTSHDADNSGIVGPLPPSLISAWIGIVFGEENSVMKFNDELDSYNMALSMRGVYENGDDYVLFVEDLEQAYFQKSISYRVNYKQFKAAKNPSIAYRLAVAMTNVMTLKDVNPRAEPQLWLEFVHRLREKYENNQDIDPTDPSGEVDVTKCFLAQKLQLLQACVVARRNRMALLNNAIGVQNDEFYDAQEDFNDKEEEKEVTDVIEPKGRLKKFGGVNLVKNPKQPVYIPITQDRSPMTEDMLEKHTEYLFSLSEKERVIAQLEPLRSDMQCFKAANPGCVLEDFVRWHSPKDYDEKTGKLSERMQIPENTWIQCWEAAKPIPVINQTRLFNDTMLAEEVFELFENATISKVREWLKPIVFVSSFERIVSSFTNDSVRYDAGIVQAENFCKILQEATRSGNNEQYTQVAKWMSRMEIRSCTSILLNQLFEDAVLQIQEPHPSEQRVRHVVNELTDAAFFNMFGDPEMKVQIPKGDLIVNPQDEIGRALAVIAGTDATGKENYKGPERKEFVLTWTGSNQTETGAEEPPHRMYATIENEFSQACLDFGDVANITYYEN</sequence>
<accession>A0A8S1EHL1</accession>
<dbReference type="GO" id="GO:0005096">
    <property type="term" value="F:GTPase activator activity"/>
    <property type="evidence" value="ECO:0007669"/>
    <property type="project" value="UniProtKB-KW"/>
</dbReference>
<gene>
    <name evidence="7" type="ORF">CBOVIS_LOCUS2399</name>
</gene>
<feature type="domain" description="Rab3GAP catalytic subunit conserved" evidence="6">
    <location>
        <begin position="568"/>
        <end position="707"/>
    </location>
</feature>
<dbReference type="OrthoDB" id="17346at2759"/>
<evidence type="ECO:0000313" key="7">
    <source>
        <dbReference type="EMBL" id="CAB3399243.1"/>
    </source>
</evidence>
<dbReference type="InterPro" id="IPR045700">
    <property type="entry name" value="Rab3GAP1"/>
</dbReference>
<comment type="caution">
    <text evidence="7">The sequence shown here is derived from an EMBL/GenBank/DDBJ whole genome shotgun (WGS) entry which is preliminary data.</text>
</comment>
<evidence type="ECO:0000256" key="1">
    <source>
        <dbReference type="ARBA" id="ARBA00004496"/>
    </source>
</evidence>
<evidence type="ECO:0000256" key="2">
    <source>
        <dbReference type="ARBA" id="ARBA00008856"/>
    </source>
</evidence>
<name>A0A8S1EHL1_9PELO</name>
<dbReference type="InterPro" id="IPR026147">
    <property type="entry name" value="Rab3GAP1_conserved"/>
</dbReference>
<evidence type="ECO:0000256" key="4">
    <source>
        <dbReference type="ARBA" id="ARBA00022468"/>
    </source>
</evidence>
<reference evidence="7 8" key="1">
    <citation type="submission" date="2020-04" db="EMBL/GenBank/DDBJ databases">
        <authorList>
            <person name="Laetsch R D."/>
            <person name="Stevens L."/>
            <person name="Kumar S."/>
            <person name="Blaxter L. M."/>
        </authorList>
    </citation>
    <scope>NUCLEOTIDE SEQUENCE [LARGE SCALE GENOMIC DNA]</scope>
</reference>
<dbReference type="Proteomes" id="UP000494206">
    <property type="component" value="Unassembled WGS sequence"/>
</dbReference>
<evidence type="ECO:0000313" key="8">
    <source>
        <dbReference type="Proteomes" id="UP000494206"/>
    </source>
</evidence>
<dbReference type="Pfam" id="PF13890">
    <property type="entry name" value="Rab3-GTPase_cat"/>
    <property type="match status" value="1"/>
</dbReference>
<dbReference type="PANTHER" id="PTHR21422">
    <property type="entry name" value="RAB3 GTPASE-ACTIVATING PROTEIN CATALYTIC SUBUNIT"/>
    <property type="match status" value="1"/>
</dbReference>
<dbReference type="PANTHER" id="PTHR21422:SF9">
    <property type="entry name" value="RAB3 GTPASE-ACTIVATING PROTEIN CATALYTIC SUBUNIT"/>
    <property type="match status" value="1"/>
</dbReference>